<dbReference type="Pfam" id="PF05183">
    <property type="entry name" value="RdRP"/>
    <property type="match status" value="2"/>
</dbReference>
<evidence type="ECO:0000313" key="5">
    <source>
        <dbReference type="Proteomes" id="UP000002630"/>
    </source>
</evidence>
<gene>
    <name evidence="4" type="primary">RDR1</name>
    <name evidence="4" type="ORF">Esi_0100_0017</name>
</gene>
<reference evidence="4 5" key="1">
    <citation type="journal article" date="2010" name="Nature">
        <title>The Ectocarpus genome and the independent evolution of multicellularity in brown algae.</title>
        <authorList>
            <person name="Cock J.M."/>
            <person name="Sterck L."/>
            <person name="Rouze P."/>
            <person name="Scornet D."/>
            <person name="Allen A.E."/>
            <person name="Amoutzias G."/>
            <person name="Anthouard V."/>
            <person name="Artiguenave F."/>
            <person name="Aury J.M."/>
            <person name="Badger J.H."/>
            <person name="Beszteri B."/>
            <person name="Billiau K."/>
            <person name="Bonnet E."/>
            <person name="Bothwell J.H."/>
            <person name="Bowler C."/>
            <person name="Boyen C."/>
            <person name="Brownlee C."/>
            <person name="Carrano C.J."/>
            <person name="Charrier B."/>
            <person name="Cho G.Y."/>
            <person name="Coelho S.M."/>
            <person name="Collen J."/>
            <person name="Corre E."/>
            <person name="Da Silva C."/>
            <person name="Delage L."/>
            <person name="Delaroque N."/>
            <person name="Dittami S.M."/>
            <person name="Doulbeau S."/>
            <person name="Elias M."/>
            <person name="Farnham G."/>
            <person name="Gachon C.M."/>
            <person name="Gschloessl B."/>
            <person name="Heesch S."/>
            <person name="Jabbari K."/>
            <person name="Jubin C."/>
            <person name="Kawai H."/>
            <person name="Kimura K."/>
            <person name="Kloareg B."/>
            <person name="Kupper F.C."/>
            <person name="Lang D."/>
            <person name="Le Bail A."/>
            <person name="Leblanc C."/>
            <person name="Lerouge P."/>
            <person name="Lohr M."/>
            <person name="Lopez P.J."/>
            <person name="Martens C."/>
            <person name="Maumus F."/>
            <person name="Michel G."/>
            <person name="Miranda-Saavedra D."/>
            <person name="Morales J."/>
            <person name="Moreau H."/>
            <person name="Motomura T."/>
            <person name="Nagasato C."/>
            <person name="Napoli C.A."/>
            <person name="Nelson D.R."/>
            <person name="Nyvall-Collen P."/>
            <person name="Peters A.F."/>
            <person name="Pommier C."/>
            <person name="Potin P."/>
            <person name="Poulain J."/>
            <person name="Quesneville H."/>
            <person name="Read B."/>
            <person name="Rensing S.A."/>
            <person name="Ritter A."/>
            <person name="Rousvoal S."/>
            <person name="Samanta M."/>
            <person name="Samson G."/>
            <person name="Schroeder D.C."/>
            <person name="Segurens B."/>
            <person name="Strittmatter M."/>
            <person name="Tonon T."/>
            <person name="Tregear J.W."/>
            <person name="Valentin K."/>
            <person name="von Dassow P."/>
            <person name="Yamagishi T."/>
            <person name="Van de Peer Y."/>
            <person name="Wincker P."/>
        </authorList>
    </citation>
    <scope>NUCLEOTIDE SEQUENCE [LARGE SCALE GENOMIC DNA]</scope>
    <source>
        <strain evidence="5">Ec32 / CCAP1310/4</strain>
    </source>
</reference>
<dbReference type="PANTHER" id="PTHR23079">
    <property type="entry name" value="RNA-DEPENDENT RNA POLYMERASE"/>
    <property type="match status" value="1"/>
</dbReference>
<keyword evidence="1" id="KW-0548">Nucleotidyltransferase</keyword>
<feature type="compositionally biased region" description="Basic and acidic residues" evidence="2">
    <location>
        <begin position="958"/>
        <end position="967"/>
    </location>
</feature>
<protein>
    <recommendedName>
        <fullName evidence="1">RNA-dependent RNA polymerase</fullName>
        <ecNumber evidence="1">2.7.7.48</ecNumber>
    </recommendedName>
</protein>
<dbReference type="Proteomes" id="UP000002630">
    <property type="component" value="Unassembled WGS sequence"/>
</dbReference>
<comment type="similarity">
    <text evidence="1">Belongs to the RdRP family.</text>
</comment>
<organism evidence="4 5">
    <name type="scientific">Ectocarpus siliculosus</name>
    <name type="common">Brown alga</name>
    <name type="synonym">Conferva siliculosa</name>
    <dbReference type="NCBI Taxonomy" id="2880"/>
    <lineage>
        <taxon>Eukaryota</taxon>
        <taxon>Sar</taxon>
        <taxon>Stramenopiles</taxon>
        <taxon>Ochrophyta</taxon>
        <taxon>PX clade</taxon>
        <taxon>Phaeophyceae</taxon>
        <taxon>Ectocarpales</taxon>
        <taxon>Ectocarpaceae</taxon>
        <taxon>Ectocarpus</taxon>
    </lineage>
</organism>
<dbReference type="GO" id="GO:0031380">
    <property type="term" value="C:nuclear RNA-directed RNA polymerase complex"/>
    <property type="evidence" value="ECO:0007669"/>
    <property type="project" value="TreeGrafter"/>
</dbReference>
<keyword evidence="1 4" id="KW-0696">RNA-directed RNA polymerase</keyword>
<comment type="catalytic activity">
    <reaction evidence="1">
        <text>RNA(n) + a ribonucleoside 5'-triphosphate = RNA(n+1) + diphosphate</text>
        <dbReference type="Rhea" id="RHEA:21248"/>
        <dbReference type="Rhea" id="RHEA-COMP:14527"/>
        <dbReference type="Rhea" id="RHEA-COMP:17342"/>
        <dbReference type="ChEBI" id="CHEBI:33019"/>
        <dbReference type="ChEBI" id="CHEBI:61557"/>
        <dbReference type="ChEBI" id="CHEBI:140395"/>
        <dbReference type="EC" id="2.7.7.48"/>
    </reaction>
</comment>
<feature type="region of interest" description="Disordered" evidence="2">
    <location>
        <begin position="958"/>
        <end position="1026"/>
    </location>
</feature>
<feature type="domain" description="RDRP core" evidence="3">
    <location>
        <begin position="692"/>
        <end position="854"/>
    </location>
</feature>
<dbReference type="EMBL" id="FN649760">
    <property type="protein sequence ID" value="CBN78124.1"/>
    <property type="molecule type" value="Genomic_DNA"/>
</dbReference>
<accession>D8LC88</accession>
<evidence type="ECO:0000256" key="1">
    <source>
        <dbReference type="RuleBase" id="RU363098"/>
    </source>
</evidence>
<feature type="compositionally biased region" description="Basic and acidic residues" evidence="2">
    <location>
        <begin position="1009"/>
        <end position="1024"/>
    </location>
</feature>
<dbReference type="OrthoDB" id="97541at2759"/>
<dbReference type="InterPro" id="IPR007855">
    <property type="entry name" value="RDRP"/>
</dbReference>
<evidence type="ECO:0000256" key="2">
    <source>
        <dbReference type="SAM" id="MobiDB-lite"/>
    </source>
</evidence>
<evidence type="ECO:0000259" key="3">
    <source>
        <dbReference type="Pfam" id="PF05183"/>
    </source>
</evidence>
<keyword evidence="1" id="KW-0808">Transferase</keyword>
<name>D8LC88_ECTSI</name>
<keyword evidence="5" id="KW-1185">Reference proteome</keyword>
<dbReference type="PANTHER" id="PTHR23079:SF18">
    <property type="entry name" value="RNA-DEPENDENT RNA POLYMERASE 6"/>
    <property type="match status" value="1"/>
</dbReference>
<keyword evidence="1" id="KW-0694">RNA-binding</keyword>
<evidence type="ECO:0000313" key="4">
    <source>
        <dbReference type="EMBL" id="CBN78124.1"/>
    </source>
</evidence>
<dbReference type="GO" id="GO:0030422">
    <property type="term" value="P:siRNA processing"/>
    <property type="evidence" value="ECO:0007669"/>
    <property type="project" value="TreeGrafter"/>
</dbReference>
<dbReference type="GO" id="GO:0003968">
    <property type="term" value="F:RNA-directed RNA polymerase activity"/>
    <property type="evidence" value="ECO:0007669"/>
    <property type="project" value="UniProtKB-KW"/>
</dbReference>
<dbReference type="GO" id="GO:0003723">
    <property type="term" value="F:RNA binding"/>
    <property type="evidence" value="ECO:0007669"/>
    <property type="project" value="UniProtKB-KW"/>
</dbReference>
<feature type="compositionally biased region" description="Acidic residues" evidence="2">
    <location>
        <begin position="968"/>
        <end position="986"/>
    </location>
</feature>
<feature type="compositionally biased region" description="Basic and acidic residues" evidence="2">
    <location>
        <begin position="987"/>
        <end position="1001"/>
    </location>
</feature>
<feature type="domain" description="RDRP core" evidence="3">
    <location>
        <begin position="269"/>
        <end position="660"/>
    </location>
</feature>
<dbReference type="EC" id="2.7.7.48" evidence="1"/>
<dbReference type="STRING" id="2880.D8LC88"/>
<dbReference type="InterPro" id="IPR057596">
    <property type="entry name" value="RDRP_core"/>
</dbReference>
<dbReference type="InParanoid" id="D8LC88"/>
<sequence>MGTAPGFSCGGLQLCVQWPPGDLTCLWVVKSGVTFQICRTSRSQKRGSLASLMFEDDRGRHGQVNFKRRHVDGEVELTNDGGRTWLAFRLLHPPMPEKLGRVGNMSPNVAFGRCLVYRIDVSDLLEDKSERARLFQELFAFRLCTEPRPRQDHLLSPVRVHTYASGQPLNGWDNLPEYSRLPYSVKFLIECLTSSLKIDAFGVNEEAVSLLAMAGEERACLALRARLEDTPSQEILQWLEGYGPYNGAVYGVGEYGKEIGNVMVPRASVTPLRVVCQPPEQEMSNGVTRRFAEHSDRFLGVNFVDENMGRLQLSPLLAPSDCWSIGLACTPFGQRHQTFLKVHPALLVSCVVLSPPVRPRKSQLRGHACFFYAEGGEVDQISESGSEPAVFHWMGDMSGIDVVGKHAARLGQSLSSTTSTVEVPPALKKLVPDKKAGPYEFTDGCGMMSEGLAREVADVLGHSVSQPPPSAFQIRMGGCKGMLAVWPDSVMRSVSGRGGYKVLVRPSMQKFPSERNTLEVIQYARQLPCYLNRQFITLLGTLGVPDKVIEERYSAMVSTLDKVLRTMLSDPAEAEMALVRYYNITSGGKTGRKQVGPLWEALAMVRAGINIRTEPFLQSVLHATRDKAMIDLRHRTRIFVPDASCLLGIVDETGFLQPGQASDSLGCRSVNHYTANRASIMTNADRFGQCTPEPSKMSGGDLDGDLYSVVWDQDLLPPEREGVAGVQGDSENGFNFPAMGYEPPEKPKTSASSSGKGVDMKEIADFFLKYIQNDNLGKIANAHLVRADLSPLGARCDECLQLAALHSKAVDFPKSGVPAVFPDELKVDSYPDFMCKEDNMTYLSKKLIGRLFRDTPPAGAANPQRRQQQDERFLGGFELDQSLLAPGYEDFLEEAEVERFGGRMLKRTKLEDAQGRLNLEFLRMFMPMHARALDGRGSVWVLPRAYLREQIKAKFRAEFRGHNHDSDSDSDSDSNYDSEEGSEEFSEEHPADQGSKERPGEEEVDEGKEEARVEGKGSDYHPADAPDGVEVYQKASAWYFVSHSESTNPYMREAREEWRKKTRRGGGGGSGGHGAEAPLMLYLSFAWISAYEQLCQMRNMRL</sequence>
<dbReference type="AlphaFoldDB" id="D8LC88"/>
<proteinExistence type="inferred from homology"/>
<dbReference type="eggNOG" id="KOG0988">
    <property type="taxonomic scope" value="Eukaryota"/>
</dbReference>